<organism evidence="1 2">
    <name type="scientific">Thecamonas trahens ATCC 50062</name>
    <dbReference type="NCBI Taxonomy" id="461836"/>
    <lineage>
        <taxon>Eukaryota</taxon>
        <taxon>Apusozoa</taxon>
        <taxon>Apusomonadida</taxon>
        <taxon>Apusomonadidae</taxon>
        <taxon>Thecamonas</taxon>
    </lineage>
</organism>
<dbReference type="PANTHER" id="PTHR12265:SF0">
    <property type="entry name" value="EXPRESSED PROTEIN"/>
    <property type="match status" value="1"/>
</dbReference>
<dbReference type="RefSeq" id="XP_013762066.1">
    <property type="nucleotide sequence ID" value="XM_013906612.1"/>
</dbReference>
<gene>
    <name evidence="1" type="ORF">AMSG_00887</name>
</gene>
<protein>
    <recommendedName>
        <fullName evidence="3">Transmembrane protein 53</fullName>
    </recommendedName>
</protein>
<dbReference type="GeneID" id="25560664"/>
<dbReference type="InterPro" id="IPR029058">
    <property type="entry name" value="AB_hydrolase_fold"/>
</dbReference>
<reference evidence="1 2" key="1">
    <citation type="submission" date="2010-05" db="EMBL/GenBank/DDBJ databases">
        <title>The Genome Sequence of Thecamonas trahens ATCC 50062.</title>
        <authorList>
            <consortium name="The Broad Institute Genome Sequencing Platform"/>
            <person name="Russ C."/>
            <person name="Cuomo C."/>
            <person name="Shea T."/>
            <person name="Young S.K."/>
            <person name="Zeng Q."/>
            <person name="Koehrsen M."/>
            <person name="Haas B."/>
            <person name="Borodovsky M."/>
            <person name="Guigo R."/>
            <person name="Alvarado L."/>
            <person name="Berlin A."/>
            <person name="Bochicchio J."/>
            <person name="Borenstein D."/>
            <person name="Chapman S."/>
            <person name="Chen Z."/>
            <person name="Freedman E."/>
            <person name="Gellesch M."/>
            <person name="Goldberg J."/>
            <person name="Griggs A."/>
            <person name="Gujja S."/>
            <person name="Heilman E."/>
            <person name="Heiman D."/>
            <person name="Hepburn T."/>
            <person name="Howarth C."/>
            <person name="Jen D."/>
            <person name="Larson L."/>
            <person name="Mehta T."/>
            <person name="Park D."/>
            <person name="Pearson M."/>
            <person name="Roberts A."/>
            <person name="Saif S."/>
            <person name="Shenoy N."/>
            <person name="Sisk P."/>
            <person name="Stolte C."/>
            <person name="Sykes S."/>
            <person name="Thomson T."/>
            <person name="Walk T."/>
            <person name="White J."/>
            <person name="Yandava C."/>
            <person name="Burger G."/>
            <person name="Gray M.W."/>
            <person name="Holland P.W.H."/>
            <person name="King N."/>
            <person name="Lang F.B.F."/>
            <person name="Roger A.J."/>
            <person name="Ruiz-Trillo I."/>
            <person name="Lander E."/>
            <person name="Nusbaum C."/>
        </authorList>
    </citation>
    <scope>NUCLEOTIDE SEQUENCE [LARGE SCALE GENOMIC DNA]</scope>
    <source>
        <strain evidence="1 2">ATCC 50062</strain>
    </source>
</reference>
<dbReference type="OrthoDB" id="77878at2759"/>
<sequence length="328" mass="36614">MGHSSCAHARLEDIGFDFELTEEDVQILRSKGELAGEVDEFNDRMWLEVDDHATCHPDHEDRRISDLDSISLPAPRPKRSSQLALLLGWNYSTRAQMGKYAAVYGRCGFGKRLLFTPTLPDTYGVDRACRIAHKTVAALAALVDDEPKTRAVIHVFSGSVYIYIRMLVKHAVAGVVFDSTPIDASAANGTNAVMEVSSLPRLAWGPLYTVFWLYWNAVMPFNAWVGKWKSRFWTSIFPRPPLRAPVAFFYSPSDNIAPADFIEAQARALVTAGLRAELYPVPPTPDGTRVPPHCTHLMLHPDWYAGALETFLGSLDGLELDHFVRSRL</sequence>
<dbReference type="InterPro" id="IPR008547">
    <property type="entry name" value="DUF829_TMEM53"/>
</dbReference>
<dbReference type="AlphaFoldDB" id="A0A0L0DIP6"/>
<name>A0A0L0DIP6_THETB</name>
<dbReference type="Proteomes" id="UP000054408">
    <property type="component" value="Unassembled WGS sequence"/>
</dbReference>
<keyword evidence="2" id="KW-1185">Reference proteome</keyword>
<evidence type="ECO:0000313" key="1">
    <source>
        <dbReference type="EMBL" id="KNC52060.1"/>
    </source>
</evidence>
<dbReference type="PANTHER" id="PTHR12265">
    <property type="entry name" value="TRANSMEMBRANE PROTEIN 53"/>
    <property type="match status" value="1"/>
</dbReference>
<evidence type="ECO:0000313" key="2">
    <source>
        <dbReference type="Proteomes" id="UP000054408"/>
    </source>
</evidence>
<proteinExistence type="predicted"/>
<dbReference type="EMBL" id="GL349436">
    <property type="protein sequence ID" value="KNC52060.1"/>
    <property type="molecule type" value="Genomic_DNA"/>
</dbReference>
<dbReference type="Pfam" id="PF05705">
    <property type="entry name" value="DUF829"/>
    <property type="match status" value="1"/>
</dbReference>
<accession>A0A0L0DIP6</accession>
<evidence type="ECO:0008006" key="3">
    <source>
        <dbReference type="Google" id="ProtNLM"/>
    </source>
</evidence>
<dbReference type="SUPFAM" id="SSF53474">
    <property type="entry name" value="alpha/beta-Hydrolases"/>
    <property type="match status" value="1"/>
</dbReference>